<dbReference type="PRINTS" id="PR00143">
    <property type="entry name" value="CITRTSNTHASE"/>
</dbReference>
<accession>X6NTI7</accession>
<dbReference type="Pfam" id="PF00285">
    <property type="entry name" value="Citrate_synt"/>
    <property type="match status" value="1"/>
</dbReference>
<evidence type="ECO:0000256" key="2">
    <source>
        <dbReference type="ARBA" id="ARBA00010566"/>
    </source>
</evidence>
<dbReference type="AlphaFoldDB" id="X6NTI7"/>
<dbReference type="PROSITE" id="PS00480">
    <property type="entry name" value="CITRATE_SYNTHASE"/>
    <property type="match status" value="1"/>
</dbReference>
<evidence type="ECO:0000256" key="6">
    <source>
        <dbReference type="SAM" id="Phobius"/>
    </source>
</evidence>
<evidence type="ECO:0000256" key="3">
    <source>
        <dbReference type="ARBA" id="ARBA00022532"/>
    </source>
</evidence>
<evidence type="ECO:0000313" key="7">
    <source>
        <dbReference type="EMBL" id="ETO29069.1"/>
    </source>
</evidence>
<name>X6NTI7_RETFI</name>
<protein>
    <recommendedName>
        <fullName evidence="5">Citrate synthase</fullName>
    </recommendedName>
</protein>
<reference evidence="7 8" key="1">
    <citation type="journal article" date="2013" name="Curr. Biol.">
        <title>The Genome of the Foraminiferan Reticulomyxa filosa.</title>
        <authorList>
            <person name="Glockner G."/>
            <person name="Hulsmann N."/>
            <person name="Schleicher M."/>
            <person name="Noegel A.A."/>
            <person name="Eichinger L."/>
            <person name="Gallinger C."/>
            <person name="Pawlowski J."/>
            <person name="Sierra R."/>
            <person name="Euteneuer U."/>
            <person name="Pillet L."/>
            <person name="Moustafa A."/>
            <person name="Platzer M."/>
            <person name="Groth M."/>
            <person name="Szafranski K."/>
            <person name="Schliwa M."/>
        </authorList>
    </citation>
    <scope>NUCLEOTIDE SEQUENCE [LARGE SCALE GENOMIC DNA]</scope>
</reference>
<keyword evidence="6" id="KW-0812">Transmembrane</keyword>
<comment type="caution">
    <text evidence="7">The sequence shown here is derived from an EMBL/GenBank/DDBJ whole genome shotgun (WGS) entry which is preliminary data.</text>
</comment>
<organism evidence="7 8">
    <name type="scientific">Reticulomyxa filosa</name>
    <dbReference type="NCBI Taxonomy" id="46433"/>
    <lineage>
        <taxon>Eukaryota</taxon>
        <taxon>Sar</taxon>
        <taxon>Rhizaria</taxon>
        <taxon>Retaria</taxon>
        <taxon>Foraminifera</taxon>
        <taxon>Monothalamids</taxon>
        <taxon>Reticulomyxidae</taxon>
        <taxon>Reticulomyxa</taxon>
    </lineage>
</organism>
<dbReference type="SUPFAM" id="SSF48256">
    <property type="entry name" value="Citrate synthase"/>
    <property type="match status" value="1"/>
</dbReference>
<dbReference type="InterPro" id="IPR002020">
    <property type="entry name" value="Citrate_synthase"/>
</dbReference>
<dbReference type="InterPro" id="IPR016143">
    <property type="entry name" value="Citrate_synth-like_sm_a-sub"/>
</dbReference>
<keyword evidence="4 5" id="KW-0808">Transferase</keyword>
<feature type="transmembrane region" description="Helical" evidence="6">
    <location>
        <begin position="173"/>
        <end position="191"/>
    </location>
</feature>
<proteinExistence type="inferred from homology"/>
<gene>
    <name evidence="7" type="ORF">RFI_08057</name>
</gene>
<dbReference type="GO" id="GO:0006099">
    <property type="term" value="P:tricarboxylic acid cycle"/>
    <property type="evidence" value="ECO:0007669"/>
    <property type="project" value="UniProtKB-KW"/>
</dbReference>
<keyword evidence="3" id="KW-0816">Tricarboxylic acid cycle</keyword>
<sequence length="200" mass="23812">MLEEIGDRKNVPSFIEKVKAKKVKLMGFGHRVYKAYDPRAKVVRKMADRVFAIVGREPLIEIAEDLEKTALSDPYFVKRNLYPNIDFYSGLIYKALGFPTDFFTVLFTIPRTVGWLAHWNEFLDDKDNRIVRPRQIFLGHKRRIQTQKSNPVFQLNPRDGLLPRRLLENRETVARFFEFLFWFIIAFYFFIPLQGRKSRF</sequence>
<dbReference type="PANTHER" id="PTHR42871:SF1">
    <property type="entry name" value="CITRATE SYNTHASE"/>
    <property type="match status" value="1"/>
</dbReference>
<evidence type="ECO:0000256" key="4">
    <source>
        <dbReference type="ARBA" id="ARBA00022679"/>
    </source>
</evidence>
<dbReference type="PANTHER" id="PTHR42871">
    <property type="entry name" value="CITRATE SYNTHASE"/>
    <property type="match status" value="1"/>
</dbReference>
<keyword evidence="6" id="KW-0472">Membrane</keyword>
<dbReference type="Gene3D" id="1.10.230.10">
    <property type="entry name" value="Cytochrome P450-Terp, domain 2"/>
    <property type="match status" value="1"/>
</dbReference>
<dbReference type="Gene3D" id="1.10.580.10">
    <property type="entry name" value="Citrate Synthase, domain 1"/>
    <property type="match status" value="1"/>
</dbReference>
<keyword evidence="6" id="KW-1133">Transmembrane helix</keyword>
<dbReference type="InterPro" id="IPR019810">
    <property type="entry name" value="Citrate_synthase_AS"/>
</dbReference>
<dbReference type="OrthoDB" id="435022at2759"/>
<comment type="pathway">
    <text evidence="1">Carbohydrate metabolism.</text>
</comment>
<evidence type="ECO:0000256" key="5">
    <source>
        <dbReference type="RuleBase" id="RU000441"/>
    </source>
</evidence>
<dbReference type="GO" id="GO:0046912">
    <property type="term" value="F:acyltransferase activity, acyl groups converted into alkyl on transfer"/>
    <property type="evidence" value="ECO:0007669"/>
    <property type="project" value="InterPro"/>
</dbReference>
<evidence type="ECO:0000313" key="8">
    <source>
        <dbReference type="Proteomes" id="UP000023152"/>
    </source>
</evidence>
<dbReference type="InterPro" id="IPR036969">
    <property type="entry name" value="Citrate_synthase_sf"/>
</dbReference>
<dbReference type="InterPro" id="IPR016142">
    <property type="entry name" value="Citrate_synth-like_lrg_a-sub"/>
</dbReference>
<comment type="similarity">
    <text evidence="2 5">Belongs to the citrate synthase family.</text>
</comment>
<dbReference type="FunFam" id="1.10.230.10:FF:000002">
    <property type="entry name" value="Citrate synthase"/>
    <property type="match status" value="1"/>
</dbReference>
<keyword evidence="8" id="KW-1185">Reference proteome</keyword>
<dbReference type="Proteomes" id="UP000023152">
    <property type="component" value="Unassembled WGS sequence"/>
</dbReference>
<evidence type="ECO:0000256" key="1">
    <source>
        <dbReference type="ARBA" id="ARBA00005007"/>
    </source>
</evidence>
<dbReference type="EMBL" id="ASPP01006278">
    <property type="protein sequence ID" value="ETO29069.1"/>
    <property type="molecule type" value="Genomic_DNA"/>
</dbReference>